<accession>B1Y290</accession>
<dbReference type="CDD" id="cd01392">
    <property type="entry name" value="HTH_LacI"/>
    <property type="match status" value="1"/>
</dbReference>
<feature type="domain" description="HTH lacI-type" evidence="4">
    <location>
        <begin position="12"/>
        <end position="50"/>
    </location>
</feature>
<dbReference type="KEGG" id="lch:Lcho_3285"/>
<dbReference type="InterPro" id="IPR028082">
    <property type="entry name" value="Peripla_BP_I"/>
</dbReference>
<dbReference type="SMART" id="SM00354">
    <property type="entry name" value="HTH_LACI"/>
    <property type="match status" value="1"/>
</dbReference>
<dbReference type="CDD" id="cd06307">
    <property type="entry name" value="PBP1_sugar_binding"/>
    <property type="match status" value="1"/>
</dbReference>
<dbReference type="Proteomes" id="UP000001693">
    <property type="component" value="Chromosome"/>
</dbReference>
<evidence type="ECO:0000256" key="2">
    <source>
        <dbReference type="ARBA" id="ARBA00023125"/>
    </source>
</evidence>
<dbReference type="PANTHER" id="PTHR30146:SF152">
    <property type="entry name" value="TRANSCRIPTIONAL REGULATORY PROTEIN"/>
    <property type="match status" value="1"/>
</dbReference>
<keyword evidence="3" id="KW-0804">Transcription</keyword>
<dbReference type="AlphaFoldDB" id="B1Y290"/>
<evidence type="ECO:0000259" key="4">
    <source>
        <dbReference type="PROSITE" id="PS50932"/>
    </source>
</evidence>
<proteinExistence type="predicted"/>
<dbReference type="Pfam" id="PF00356">
    <property type="entry name" value="LacI"/>
    <property type="match status" value="1"/>
</dbReference>
<sequence length="377" mass="40516">MTRRKKSARFVEIAAAAGVSTATVNRVLNESGSVSAPTRAKVVAAAKRLGVPRVLPDPRHGLTRFDVILAQSPTPYFRRLELALQRTAQMLDARIVIHRHRVDAQDEAQVLAAIGKSSQPGHRRDGLMVALRDSPAVRQALREQIASGLPVVTLMSPIAEVPQLHYAGIDNLSAGRTAGHFIGRLAGASQGAPDGVHPAGQVLLLTHSLSYRAHAERMLGCQQVLAQRHPQLAVSAPVECLDDADRCHLAVQRALLTARGNGRPLVAIYHSGAGTGGVASALQQAGAGLPHIAWIGHELSDDHRRWLQQGLLDLVIDQDPDGQIVAGLQHLLHACGYVEQAAPTEPNEFRLFCAENLRRPTPYLDAPLAAPLDKIVR</sequence>
<evidence type="ECO:0000256" key="3">
    <source>
        <dbReference type="ARBA" id="ARBA00023163"/>
    </source>
</evidence>
<dbReference type="InterPro" id="IPR025997">
    <property type="entry name" value="SBP_2_dom"/>
</dbReference>
<evidence type="ECO:0000313" key="6">
    <source>
        <dbReference type="Proteomes" id="UP000001693"/>
    </source>
</evidence>
<protein>
    <submittedName>
        <fullName evidence="5">Transcriptional regulator, LacI family</fullName>
    </submittedName>
</protein>
<organism evidence="5 6">
    <name type="scientific">Leptothrix cholodnii (strain ATCC 51168 / LMG 8142 / SP-6)</name>
    <name type="common">Leptothrix discophora (strain SP-6)</name>
    <dbReference type="NCBI Taxonomy" id="395495"/>
    <lineage>
        <taxon>Bacteria</taxon>
        <taxon>Pseudomonadati</taxon>
        <taxon>Pseudomonadota</taxon>
        <taxon>Betaproteobacteria</taxon>
        <taxon>Burkholderiales</taxon>
        <taxon>Sphaerotilaceae</taxon>
        <taxon>Leptothrix</taxon>
    </lineage>
</organism>
<reference evidence="5 6" key="1">
    <citation type="submission" date="2008-03" db="EMBL/GenBank/DDBJ databases">
        <title>Complete sequence of Leptothrix cholodnii SP-6.</title>
        <authorList>
            <consortium name="US DOE Joint Genome Institute"/>
            <person name="Copeland A."/>
            <person name="Lucas S."/>
            <person name="Lapidus A."/>
            <person name="Glavina del Rio T."/>
            <person name="Dalin E."/>
            <person name="Tice H."/>
            <person name="Bruce D."/>
            <person name="Goodwin L."/>
            <person name="Pitluck S."/>
            <person name="Chertkov O."/>
            <person name="Brettin T."/>
            <person name="Detter J.C."/>
            <person name="Han C."/>
            <person name="Kuske C.R."/>
            <person name="Schmutz J."/>
            <person name="Larimer F."/>
            <person name="Land M."/>
            <person name="Hauser L."/>
            <person name="Kyrpides N."/>
            <person name="Lykidis A."/>
            <person name="Emerson D."/>
            <person name="Richardson P."/>
        </authorList>
    </citation>
    <scope>NUCLEOTIDE SEQUENCE [LARGE SCALE GENOMIC DNA]</scope>
    <source>
        <strain evidence="6">ATCC 51168 / LMG 8142 / SP-6</strain>
    </source>
</reference>
<keyword evidence="2" id="KW-0238">DNA-binding</keyword>
<dbReference type="PANTHER" id="PTHR30146">
    <property type="entry name" value="LACI-RELATED TRANSCRIPTIONAL REPRESSOR"/>
    <property type="match status" value="1"/>
</dbReference>
<dbReference type="Gene3D" id="1.10.260.40">
    <property type="entry name" value="lambda repressor-like DNA-binding domains"/>
    <property type="match status" value="1"/>
</dbReference>
<dbReference type="OrthoDB" id="9805774at2"/>
<keyword evidence="6" id="KW-1185">Reference proteome</keyword>
<dbReference type="Pfam" id="PF13407">
    <property type="entry name" value="Peripla_BP_4"/>
    <property type="match status" value="1"/>
</dbReference>
<dbReference type="InterPro" id="IPR000843">
    <property type="entry name" value="HTH_LacI"/>
</dbReference>
<dbReference type="EMBL" id="CP001013">
    <property type="protein sequence ID" value="ACB35543.1"/>
    <property type="molecule type" value="Genomic_DNA"/>
</dbReference>
<dbReference type="InterPro" id="IPR010982">
    <property type="entry name" value="Lambda_DNA-bd_dom_sf"/>
</dbReference>
<name>B1Y290_LEPCP</name>
<dbReference type="Gene3D" id="3.40.50.2300">
    <property type="match status" value="2"/>
</dbReference>
<dbReference type="STRING" id="395495.Lcho_3285"/>
<keyword evidence="1" id="KW-0805">Transcription regulation</keyword>
<dbReference type="PROSITE" id="PS50932">
    <property type="entry name" value="HTH_LACI_2"/>
    <property type="match status" value="1"/>
</dbReference>
<evidence type="ECO:0000313" key="5">
    <source>
        <dbReference type="EMBL" id="ACB35543.1"/>
    </source>
</evidence>
<dbReference type="HOGENOM" id="CLU_037628_0_0_4"/>
<dbReference type="SUPFAM" id="SSF47413">
    <property type="entry name" value="lambda repressor-like DNA-binding domains"/>
    <property type="match status" value="1"/>
</dbReference>
<dbReference type="eggNOG" id="COG1879">
    <property type="taxonomic scope" value="Bacteria"/>
</dbReference>
<dbReference type="GO" id="GO:0003700">
    <property type="term" value="F:DNA-binding transcription factor activity"/>
    <property type="evidence" value="ECO:0007669"/>
    <property type="project" value="TreeGrafter"/>
</dbReference>
<evidence type="ECO:0000256" key="1">
    <source>
        <dbReference type="ARBA" id="ARBA00023015"/>
    </source>
</evidence>
<dbReference type="RefSeq" id="WP_012348290.1">
    <property type="nucleotide sequence ID" value="NC_010524.1"/>
</dbReference>
<dbReference type="GO" id="GO:0000976">
    <property type="term" value="F:transcription cis-regulatory region binding"/>
    <property type="evidence" value="ECO:0007669"/>
    <property type="project" value="TreeGrafter"/>
</dbReference>
<dbReference type="SUPFAM" id="SSF53822">
    <property type="entry name" value="Periplasmic binding protein-like I"/>
    <property type="match status" value="1"/>
</dbReference>
<gene>
    <name evidence="5" type="ordered locus">Lcho_3285</name>
</gene>